<dbReference type="InterPro" id="IPR057271">
    <property type="entry name" value="YagK_YfjJ_C"/>
</dbReference>
<name>A0ABY3MZ27_9GAMM</name>
<accession>A0ABY3MZ27</accession>
<dbReference type="Proteomes" id="UP000815846">
    <property type="component" value="Unassembled WGS sequence"/>
</dbReference>
<dbReference type="RefSeq" id="WP_101345249.1">
    <property type="nucleotide sequence ID" value="NZ_PJAI02000004.1"/>
</dbReference>
<dbReference type="Pfam" id="PF11726">
    <property type="entry name" value="YagK_YfjJ_C"/>
    <property type="match status" value="1"/>
</dbReference>
<comment type="caution">
    <text evidence="3">The sequence shown here is derived from an EMBL/GenBank/DDBJ whole genome shotgun (WGS) entry which is preliminary data.</text>
</comment>
<keyword evidence="4" id="KW-1185">Reference proteome</keyword>
<evidence type="ECO:0000259" key="2">
    <source>
        <dbReference type="Pfam" id="PF11726"/>
    </source>
</evidence>
<evidence type="ECO:0000313" key="4">
    <source>
        <dbReference type="Proteomes" id="UP000815846"/>
    </source>
</evidence>
<organism evidence="3 4">
    <name type="scientific">Colwellia echini</name>
    <dbReference type="NCBI Taxonomy" id="1982103"/>
    <lineage>
        <taxon>Bacteria</taxon>
        <taxon>Pseudomonadati</taxon>
        <taxon>Pseudomonadota</taxon>
        <taxon>Gammaproteobacteria</taxon>
        <taxon>Alteromonadales</taxon>
        <taxon>Colwelliaceae</taxon>
        <taxon>Colwellia</taxon>
    </lineage>
</organism>
<dbReference type="EMBL" id="PJAI02000004">
    <property type="protein sequence ID" value="TYK66483.1"/>
    <property type="molecule type" value="Genomic_DNA"/>
</dbReference>
<reference evidence="3 4" key="1">
    <citation type="submission" date="2019-08" db="EMBL/GenBank/DDBJ databases">
        <title>Microbe sample from Colwellia echini.</title>
        <authorList>
            <person name="Christiansen L."/>
            <person name="Pathiraja D."/>
            <person name="Schultz-Johansen M."/>
            <person name="Choi I.-G."/>
            <person name="Stougaard P."/>
        </authorList>
    </citation>
    <scope>NUCLEOTIDE SEQUENCE [LARGE SCALE GENOMIC DNA]</scope>
    <source>
        <strain evidence="3 4">A3</strain>
    </source>
</reference>
<proteinExistence type="predicted"/>
<protein>
    <submittedName>
        <fullName evidence="3">Inovirus Gp2 family protein</fullName>
    </submittedName>
</protein>
<gene>
    <name evidence="3" type="ORF">CWS31_005935</name>
</gene>
<evidence type="ECO:0000256" key="1">
    <source>
        <dbReference type="SAM" id="MobiDB-lite"/>
    </source>
</evidence>
<feature type="region of interest" description="Disordered" evidence="1">
    <location>
        <begin position="170"/>
        <end position="190"/>
    </location>
</feature>
<sequence>MAYITKDKAITVNGKTWWVNSRGSGLITHSIKAMISQVDAMLSHHSKIHVIRFDLRVYEYTENNGIITAFNRRLHKWLKRKYDLKRVGFIWCRELETSKQQHYHYALIIDGHKVRTPHEITTKVKEIWRQLDGSEYFPKNCYYNLKRGDYESIQPAIWRISYLAKARGKGYKPDQTKNYGTSRIKVNDRQ</sequence>
<feature type="domain" description="YagK/YfjJ C-terminal" evidence="2">
    <location>
        <begin position="42"/>
        <end position="182"/>
    </location>
</feature>
<evidence type="ECO:0000313" key="3">
    <source>
        <dbReference type="EMBL" id="TYK66483.1"/>
    </source>
</evidence>